<feature type="compositionally biased region" description="Basic and acidic residues" evidence="1">
    <location>
        <begin position="126"/>
        <end position="140"/>
    </location>
</feature>
<dbReference type="InterPro" id="IPR021487">
    <property type="entry name" value="DUF3140"/>
</dbReference>
<reference evidence="3" key="1">
    <citation type="submission" date="2016-06" db="EMBL/GenBank/DDBJ databases">
        <authorList>
            <person name="Varghese N."/>
            <person name="Submissions Spin"/>
        </authorList>
    </citation>
    <scope>NUCLEOTIDE SEQUENCE [LARGE SCALE GENOMIC DNA]</scope>
    <source>
        <strain evidence="3">DSM 43909</strain>
    </source>
</reference>
<proteinExistence type="predicted"/>
<evidence type="ECO:0008006" key="4">
    <source>
        <dbReference type="Google" id="ProtNLM"/>
    </source>
</evidence>
<dbReference type="EMBL" id="LT607411">
    <property type="protein sequence ID" value="SCE91688.1"/>
    <property type="molecule type" value="Genomic_DNA"/>
</dbReference>
<evidence type="ECO:0000256" key="1">
    <source>
        <dbReference type="SAM" id="MobiDB-lite"/>
    </source>
</evidence>
<dbReference type="Pfam" id="PF11338">
    <property type="entry name" value="DUF3140"/>
    <property type="match status" value="1"/>
</dbReference>
<dbReference type="Proteomes" id="UP000198242">
    <property type="component" value="Chromosome I"/>
</dbReference>
<protein>
    <recommendedName>
        <fullName evidence="4">DNA-binding protein</fullName>
    </recommendedName>
</protein>
<organism evidence="2 3">
    <name type="scientific">Micromonospora viridifaciens</name>
    <dbReference type="NCBI Taxonomy" id="1881"/>
    <lineage>
        <taxon>Bacteria</taxon>
        <taxon>Bacillati</taxon>
        <taxon>Actinomycetota</taxon>
        <taxon>Actinomycetes</taxon>
        <taxon>Micromonosporales</taxon>
        <taxon>Micromonosporaceae</taxon>
        <taxon>Micromonospora</taxon>
    </lineage>
</organism>
<dbReference type="PANTHER" id="PTHR40630">
    <property type="entry name" value="POSSIBLE DNA-BINDING PROTEIN"/>
    <property type="match status" value="1"/>
</dbReference>
<accession>A0A1C4W691</accession>
<evidence type="ECO:0000313" key="2">
    <source>
        <dbReference type="EMBL" id="SCE91688.1"/>
    </source>
</evidence>
<keyword evidence="3" id="KW-1185">Reference proteome</keyword>
<dbReference type="PANTHER" id="PTHR40630:SF1">
    <property type="entry name" value="DNA-BINDING PROTEIN"/>
    <property type="match status" value="1"/>
</dbReference>
<feature type="region of interest" description="Disordered" evidence="1">
    <location>
        <begin position="109"/>
        <end position="159"/>
    </location>
</feature>
<sequence length="159" mass="18225">MSQSDDPEQTYREFTAAVNMTPGELRKWLETDESKHVGWRKKGTKGGESVGHESGRRIIDLLRRKRDQLSETDYKHMRKVIGYVRRHMAQRPSGDVHATRWRYSLMNWGHDPVKAPLPPPGGQSRKALERHGAPPTERRGPGRGPAPRRSSTRSEPRAR</sequence>
<gene>
    <name evidence="2" type="ORF">GA0074695_2128</name>
</gene>
<name>A0A1C4W691_MICVI</name>
<evidence type="ECO:0000313" key="3">
    <source>
        <dbReference type="Proteomes" id="UP000198242"/>
    </source>
</evidence>
<dbReference type="AlphaFoldDB" id="A0A1C4W691"/>
<feature type="region of interest" description="Disordered" evidence="1">
    <location>
        <begin position="36"/>
        <end position="56"/>
    </location>
</feature>
<dbReference type="OrthoDB" id="513524at2"/>
<dbReference type="RefSeq" id="WP_089006093.1">
    <property type="nucleotide sequence ID" value="NZ_LT607411.1"/>
</dbReference>